<accession>A0AAV7XTX5</accession>
<feature type="region of interest" description="Disordered" evidence="1">
    <location>
        <begin position="1"/>
        <end position="77"/>
    </location>
</feature>
<dbReference type="Pfam" id="PF21788">
    <property type="entry name" value="TNP-like_GBD"/>
    <property type="match status" value="1"/>
</dbReference>
<evidence type="ECO:0000256" key="1">
    <source>
        <dbReference type="SAM" id="MobiDB-lite"/>
    </source>
</evidence>
<evidence type="ECO:0000259" key="3">
    <source>
        <dbReference type="Pfam" id="PF21789"/>
    </source>
</evidence>
<evidence type="ECO:0008006" key="6">
    <source>
        <dbReference type="Google" id="ProtNLM"/>
    </source>
</evidence>
<organism evidence="4 5">
    <name type="scientific">Megalurothrips usitatus</name>
    <name type="common">bean blossom thrips</name>
    <dbReference type="NCBI Taxonomy" id="439358"/>
    <lineage>
        <taxon>Eukaryota</taxon>
        <taxon>Metazoa</taxon>
        <taxon>Ecdysozoa</taxon>
        <taxon>Arthropoda</taxon>
        <taxon>Hexapoda</taxon>
        <taxon>Insecta</taxon>
        <taxon>Pterygota</taxon>
        <taxon>Neoptera</taxon>
        <taxon>Paraneoptera</taxon>
        <taxon>Thysanoptera</taxon>
        <taxon>Terebrantia</taxon>
        <taxon>Thripoidea</taxon>
        <taxon>Thripidae</taxon>
        <taxon>Megalurothrips</taxon>
    </lineage>
</organism>
<evidence type="ECO:0000313" key="5">
    <source>
        <dbReference type="Proteomes" id="UP001075354"/>
    </source>
</evidence>
<dbReference type="Pfam" id="PF21789">
    <property type="entry name" value="TNP-like_RNaseH_C"/>
    <property type="match status" value="1"/>
</dbReference>
<sequence>MPKRGRGRGKLSSRKYEGSKFNWERHTQQKTLENAGAAPEASDQDPPQEARPSTAGVGADQPHELQESGPSTLATETTGSPIFCLESVVNVCGTEKRTDFRDVGVQAKIPMVHAQTATDFRGKNVGVQAKVPMVNAQTSTLKRGPDVDVGIQATILVAETEENPPQPPADKDQEQSSIEGKGRTDVNTITSWLKSALGSGWSIIHSGESIPLMSFNPSAIPAVVQRFISFHMQSGSIDVFVNGKPLPNNHDLLHSRHNGKEFSHCLPTSVNPETPAHILFDFTIRMNNYNFCEGCTNVQYCHLWNKGVFAERGFITRTTNGDEYFRSFKCALLMKGAKGACSFCRLQQINMVCQFNREEYGKTKVKDKSKINVRYLPRHELESVLRIEKKENVKLSAGVQKLKKKVEKLVKKSIEESGVSVEKPWSDTYKNINLKNFDKMTDLQKLFWDQQMKYASLDKKSSMQWHPLMVRLALNFQMKSQCALDDSKDIGYIAFPSNRTLCDYSHAISDKERCQKEILRDLKSELETKCKEEHEKYVNLLCDEVYIYLKTWCFTKIQESLLAKDRGAQVKSVVAMYSTTNLTAAGLYVRAWDVIYHLEAAGIPVLSFTCDGASVNKSFINMHPPMKLEYKDEEECEYTIVTKNVASPDGRPLFFIADPPHVLKTLRNNFSNFYCQRKTRELFKLGEDMKWTLVRDHYEAHKKEKIRKAHKIKAGHVYLNNFNVMKVAPAAQVLSRTLANAIQEDAEEVAKQKKPFPAWKQAVEFMRICNDGFDCMNGKNPNPNADLQNKNLMPYVSVEDPRFQWLKVSYLGFFKDWKNTVENRPCNFSKESRKMFISHQTYSSLHITVYGFVGAVKWLLRKGATAVCGRRFCQDPLEQYFSTIRRKGGSNDNPDLRSILKKRISIHQQKSVARASKRGNATVEREQVEIDSTPVPKRRKPNL</sequence>
<keyword evidence="5" id="KW-1185">Reference proteome</keyword>
<protein>
    <recommendedName>
        <fullName evidence="6">Transposable element P transposase</fullName>
    </recommendedName>
</protein>
<dbReference type="EMBL" id="JAPTSV010000005">
    <property type="protein sequence ID" value="KAJ1528163.1"/>
    <property type="molecule type" value="Genomic_DNA"/>
</dbReference>
<feature type="compositionally biased region" description="Basic residues" evidence="1">
    <location>
        <begin position="1"/>
        <end position="13"/>
    </location>
</feature>
<feature type="domain" description="Transposable element P transposase-like GTP-binding insertion" evidence="2">
    <location>
        <begin position="661"/>
        <end position="782"/>
    </location>
</feature>
<evidence type="ECO:0000259" key="2">
    <source>
        <dbReference type="Pfam" id="PF21788"/>
    </source>
</evidence>
<dbReference type="InterPro" id="IPR048367">
    <property type="entry name" value="TNP-like_RNaseH_C"/>
</dbReference>
<feature type="domain" description="Transposable element P transposase-like RNase H C-terminal" evidence="3">
    <location>
        <begin position="872"/>
        <end position="894"/>
    </location>
</feature>
<dbReference type="AlphaFoldDB" id="A0AAV7XTX5"/>
<feature type="compositionally biased region" description="Polar residues" evidence="1">
    <location>
        <begin position="68"/>
        <end position="77"/>
    </location>
</feature>
<feature type="compositionally biased region" description="Basic and acidic residues" evidence="1">
    <location>
        <begin position="169"/>
        <end position="183"/>
    </location>
</feature>
<comment type="caution">
    <text evidence="4">The sequence shown here is derived from an EMBL/GenBank/DDBJ whole genome shotgun (WGS) entry which is preliminary data.</text>
</comment>
<feature type="region of interest" description="Disordered" evidence="1">
    <location>
        <begin position="159"/>
        <end position="183"/>
    </location>
</feature>
<reference evidence="4" key="1">
    <citation type="submission" date="2022-12" db="EMBL/GenBank/DDBJ databases">
        <title>Chromosome-level genome assembly of the bean flower thrips Megalurothrips usitatus.</title>
        <authorList>
            <person name="Ma L."/>
            <person name="Liu Q."/>
            <person name="Li H."/>
            <person name="Cai W."/>
        </authorList>
    </citation>
    <scope>NUCLEOTIDE SEQUENCE</scope>
    <source>
        <strain evidence="4">Cailab_2022a</strain>
    </source>
</reference>
<name>A0AAV7XTX5_9NEOP</name>
<feature type="region of interest" description="Disordered" evidence="1">
    <location>
        <begin position="909"/>
        <end position="943"/>
    </location>
</feature>
<dbReference type="InterPro" id="IPR048366">
    <property type="entry name" value="TNP-like_GBD"/>
</dbReference>
<proteinExistence type="predicted"/>
<dbReference type="Proteomes" id="UP001075354">
    <property type="component" value="Chromosome 5"/>
</dbReference>
<evidence type="ECO:0000313" key="4">
    <source>
        <dbReference type="EMBL" id="KAJ1528163.1"/>
    </source>
</evidence>
<gene>
    <name evidence="4" type="ORF">ONE63_008076</name>
</gene>
<feature type="compositionally biased region" description="Basic and acidic residues" evidence="1">
    <location>
        <begin position="14"/>
        <end position="27"/>
    </location>
</feature>